<evidence type="ECO:0000313" key="2">
    <source>
        <dbReference type="EMBL" id="GAA4337258.1"/>
    </source>
</evidence>
<dbReference type="EMBL" id="BAABGJ010000012">
    <property type="protein sequence ID" value="GAA4337258.1"/>
    <property type="molecule type" value="Genomic_DNA"/>
</dbReference>
<accession>A0ABP8HD34</accession>
<dbReference type="InterPro" id="IPR045792">
    <property type="entry name" value="DUF6036"/>
</dbReference>
<sequence>MKRAYLFKLFEEARRLTGHENYVVIGSLSILGTQDEDELPTEMSMSNDIDCYTKADPARINDAKNALGEGSEFHRANGYFLDPVSPSLPSLPDGWEARMTCIEQDKVRVWFLDPDDAAVSKYARSQPNDLRWIRSGILSGHISLPKVKARIASTLFLDAEEEARVRTQVDADVSWFGTVKGRRKKTVKPERS</sequence>
<feature type="domain" description="DUF6036" evidence="1">
    <location>
        <begin position="6"/>
        <end position="179"/>
    </location>
</feature>
<protein>
    <recommendedName>
        <fullName evidence="1">DUF6036 domain-containing protein</fullName>
    </recommendedName>
</protein>
<name>A0ABP8HD34_9BURK</name>
<comment type="caution">
    <text evidence="2">The sequence shown here is derived from an EMBL/GenBank/DDBJ whole genome shotgun (WGS) entry which is preliminary data.</text>
</comment>
<evidence type="ECO:0000313" key="3">
    <source>
        <dbReference type="Proteomes" id="UP001500975"/>
    </source>
</evidence>
<dbReference type="Proteomes" id="UP001500975">
    <property type="component" value="Unassembled WGS sequence"/>
</dbReference>
<proteinExistence type="predicted"/>
<organism evidence="2 3">
    <name type="scientific">Variovorax defluvii</name>
    <dbReference type="NCBI Taxonomy" id="913761"/>
    <lineage>
        <taxon>Bacteria</taxon>
        <taxon>Pseudomonadati</taxon>
        <taxon>Pseudomonadota</taxon>
        <taxon>Betaproteobacteria</taxon>
        <taxon>Burkholderiales</taxon>
        <taxon>Comamonadaceae</taxon>
        <taxon>Variovorax</taxon>
    </lineage>
</organism>
<dbReference type="Pfam" id="PF19502">
    <property type="entry name" value="DUF6036"/>
    <property type="match status" value="1"/>
</dbReference>
<gene>
    <name evidence="2" type="ORF">GCM10023165_15140</name>
</gene>
<keyword evidence="3" id="KW-1185">Reference proteome</keyword>
<evidence type="ECO:0000259" key="1">
    <source>
        <dbReference type="Pfam" id="PF19502"/>
    </source>
</evidence>
<reference evidence="3" key="1">
    <citation type="journal article" date="2019" name="Int. J. Syst. Evol. Microbiol.">
        <title>The Global Catalogue of Microorganisms (GCM) 10K type strain sequencing project: providing services to taxonomists for standard genome sequencing and annotation.</title>
        <authorList>
            <consortium name="The Broad Institute Genomics Platform"/>
            <consortium name="The Broad Institute Genome Sequencing Center for Infectious Disease"/>
            <person name="Wu L."/>
            <person name="Ma J."/>
        </authorList>
    </citation>
    <scope>NUCLEOTIDE SEQUENCE [LARGE SCALE GENOMIC DNA]</scope>
    <source>
        <strain evidence="3">JCM 17804</strain>
    </source>
</reference>